<sequence>MEHVRTVGSPLGGGPPKVIAHRGSSHIEPEHTLGAYLRAIDEGADGVECDVRLTADRHLVCVHDRRVNRTSTGRGVVSALELADLEGLDWGSWKLAHADDHEVPDRFNANILTLRQLIRTIVEADRKLDLVIETKHPTRWAGEVERRLVGLLAEFDLLRPTSGRPTVRLMSFSSLAVQRMAKLAPHLQRVQLIEVGTSPFFRDGLPANVAICGPRVGILRRNPEFVARQHHHGHQVHVWTVDTEEDIELCLRLGVDALITNRPALVRAAVDAAYPDAVDR</sequence>
<dbReference type="SUPFAM" id="SSF51695">
    <property type="entry name" value="PLC-like phosphodiesterases"/>
    <property type="match status" value="1"/>
</dbReference>
<feature type="domain" description="GP-PDE" evidence="1">
    <location>
        <begin position="16"/>
        <end position="270"/>
    </location>
</feature>
<reference evidence="2 3" key="1">
    <citation type="submission" date="2019-06" db="EMBL/GenBank/DDBJ databases">
        <title>Sequencing the genomes of 1000 actinobacteria strains.</title>
        <authorList>
            <person name="Klenk H.-P."/>
        </authorList>
    </citation>
    <scope>NUCLEOTIDE SEQUENCE [LARGE SCALE GENOMIC DNA]</scope>
    <source>
        <strain evidence="2 3">DSM 19560</strain>
    </source>
</reference>
<dbReference type="EMBL" id="VIVQ01000001">
    <property type="protein sequence ID" value="TWE11278.1"/>
    <property type="molecule type" value="Genomic_DNA"/>
</dbReference>
<dbReference type="Proteomes" id="UP000318297">
    <property type="component" value="Unassembled WGS sequence"/>
</dbReference>
<organism evidence="2 3">
    <name type="scientific">Rudaeicoccus suwonensis</name>
    <dbReference type="NCBI Taxonomy" id="657409"/>
    <lineage>
        <taxon>Bacteria</taxon>
        <taxon>Bacillati</taxon>
        <taxon>Actinomycetota</taxon>
        <taxon>Actinomycetes</taxon>
        <taxon>Micrococcales</taxon>
        <taxon>Dermacoccaceae</taxon>
        <taxon>Rudaeicoccus</taxon>
    </lineage>
</organism>
<evidence type="ECO:0000259" key="1">
    <source>
        <dbReference type="PROSITE" id="PS51704"/>
    </source>
</evidence>
<protein>
    <submittedName>
        <fullName evidence="2">Glycerophosphoryl diester phosphodiesterase</fullName>
    </submittedName>
</protein>
<dbReference type="Gene3D" id="3.20.20.190">
    <property type="entry name" value="Phosphatidylinositol (PI) phosphodiesterase"/>
    <property type="match status" value="1"/>
</dbReference>
<dbReference type="PANTHER" id="PTHR46211:SF13">
    <property type="entry name" value="GLYCEROPHOSPHODIESTER PHOSPHODIESTERASE 1-RELATED"/>
    <property type="match status" value="1"/>
</dbReference>
<dbReference type="GO" id="GO:0006629">
    <property type="term" value="P:lipid metabolic process"/>
    <property type="evidence" value="ECO:0007669"/>
    <property type="project" value="InterPro"/>
</dbReference>
<evidence type="ECO:0000313" key="2">
    <source>
        <dbReference type="EMBL" id="TWE11278.1"/>
    </source>
</evidence>
<accession>A0A561E6M9</accession>
<dbReference type="PROSITE" id="PS51704">
    <property type="entry name" value="GP_PDE"/>
    <property type="match status" value="1"/>
</dbReference>
<gene>
    <name evidence="2" type="ORF">BKA23_0040</name>
</gene>
<proteinExistence type="predicted"/>
<dbReference type="AlphaFoldDB" id="A0A561E6M9"/>
<keyword evidence="3" id="KW-1185">Reference proteome</keyword>
<dbReference type="InterPro" id="IPR017946">
    <property type="entry name" value="PLC-like_Pdiesterase_TIM-brl"/>
</dbReference>
<dbReference type="InterPro" id="IPR030395">
    <property type="entry name" value="GP_PDE_dom"/>
</dbReference>
<evidence type="ECO:0000313" key="3">
    <source>
        <dbReference type="Proteomes" id="UP000318297"/>
    </source>
</evidence>
<name>A0A561E6M9_9MICO</name>
<dbReference type="PANTHER" id="PTHR46211">
    <property type="entry name" value="GLYCEROPHOSPHORYL DIESTER PHOSPHODIESTERASE"/>
    <property type="match status" value="1"/>
</dbReference>
<dbReference type="OrthoDB" id="9758957at2"/>
<dbReference type="GO" id="GO:0008081">
    <property type="term" value="F:phosphoric diester hydrolase activity"/>
    <property type="evidence" value="ECO:0007669"/>
    <property type="project" value="InterPro"/>
</dbReference>
<comment type="caution">
    <text evidence="2">The sequence shown here is derived from an EMBL/GenBank/DDBJ whole genome shotgun (WGS) entry which is preliminary data.</text>
</comment>
<dbReference type="Pfam" id="PF03009">
    <property type="entry name" value="GDPD"/>
    <property type="match status" value="1"/>
</dbReference>